<dbReference type="SUPFAM" id="SSF141868">
    <property type="entry name" value="EAL domain-like"/>
    <property type="match status" value="1"/>
</dbReference>
<dbReference type="GO" id="GO:0071111">
    <property type="term" value="F:cyclic-guanylate-specific phosphodiesterase activity"/>
    <property type="evidence" value="ECO:0007669"/>
    <property type="project" value="InterPro"/>
</dbReference>
<organism evidence="2">
    <name type="scientific">Klebsiella pneumoniae</name>
    <dbReference type="NCBI Taxonomy" id="573"/>
    <lineage>
        <taxon>Bacteria</taxon>
        <taxon>Pseudomonadati</taxon>
        <taxon>Pseudomonadota</taxon>
        <taxon>Gammaproteobacteria</taxon>
        <taxon>Enterobacterales</taxon>
        <taxon>Enterobacteriaceae</taxon>
        <taxon>Klebsiella/Raoultella group</taxon>
        <taxon>Klebsiella</taxon>
        <taxon>Klebsiella pneumoniae complex</taxon>
    </lineage>
</organism>
<sequence>MTVAEGVETQEQAEWLRGQGVHFLQGYWISRPLSLAGLVAAHDEPANYFTTR</sequence>
<dbReference type="EMBL" id="CABDVL010000003">
    <property type="protein sequence ID" value="VTM57566.1"/>
    <property type="molecule type" value="Genomic_DNA"/>
</dbReference>
<dbReference type="EC" id="3.1.4.-" evidence="2"/>
<name>A0A4P0YBD5_KLEPN</name>
<evidence type="ECO:0000259" key="1">
    <source>
        <dbReference type="PROSITE" id="PS50883"/>
    </source>
</evidence>
<dbReference type="InterPro" id="IPR050706">
    <property type="entry name" value="Cyclic-di-GMP_PDE-like"/>
</dbReference>
<protein>
    <submittedName>
        <fullName evidence="2">Rtn protein</fullName>
        <ecNumber evidence="2">3.1.4.-</ecNumber>
    </submittedName>
</protein>
<feature type="domain" description="EAL" evidence="1">
    <location>
        <begin position="1"/>
        <end position="46"/>
    </location>
</feature>
<dbReference type="PANTHER" id="PTHR33121:SF73">
    <property type="entry name" value="CYCLIC DI-GMP PHOSPHODIESTERASE PDEN-RELATED"/>
    <property type="match status" value="1"/>
</dbReference>
<dbReference type="Pfam" id="PF00563">
    <property type="entry name" value="EAL"/>
    <property type="match status" value="1"/>
</dbReference>
<evidence type="ECO:0000313" key="2">
    <source>
        <dbReference type="EMBL" id="VTM57566.1"/>
    </source>
</evidence>
<dbReference type="AlphaFoldDB" id="A0A4P0YBD5"/>
<keyword evidence="2" id="KW-0378">Hydrolase</keyword>
<proteinExistence type="predicted"/>
<dbReference type="Gene3D" id="3.20.20.450">
    <property type="entry name" value="EAL domain"/>
    <property type="match status" value="1"/>
</dbReference>
<reference evidence="2" key="1">
    <citation type="submission" date="2019-04" db="EMBL/GenBank/DDBJ databases">
        <authorList>
            <consortium name="Pathogen Informatics"/>
        </authorList>
    </citation>
    <scope>NUCLEOTIDE SEQUENCE</scope>
    <source>
        <strain evidence="2">NCTC9183</strain>
    </source>
</reference>
<accession>A0A4P0YBD5</accession>
<dbReference type="PANTHER" id="PTHR33121">
    <property type="entry name" value="CYCLIC DI-GMP PHOSPHODIESTERASE PDEF"/>
    <property type="match status" value="1"/>
</dbReference>
<dbReference type="Proteomes" id="UP000507695">
    <property type="component" value="Unassembled WGS sequence"/>
</dbReference>
<dbReference type="InterPro" id="IPR035919">
    <property type="entry name" value="EAL_sf"/>
</dbReference>
<dbReference type="PROSITE" id="PS50883">
    <property type="entry name" value="EAL"/>
    <property type="match status" value="1"/>
</dbReference>
<dbReference type="InterPro" id="IPR001633">
    <property type="entry name" value="EAL_dom"/>
</dbReference>
<gene>
    <name evidence="2" type="primary">yahA_2</name>
    <name evidence="2" type="ORF">NCTC9183_05046</name>
</gene>